<reference evidence="5" key="1">
    <citation type="submission" date="2015-02" db="EMBL/GenBank/DDBJ databases">
        <title>Genome sequencing for Strongylocentrotus purpuratus.</title>
        <authorList>
            <person name="Murali S."/>
            <person name="Liu Y."/>
            <person name="Vee V."/>
            <person name="English A."/>
            <person name="Wang M."/>
            <person name="Skinner E."/>
            <person name="Han Y."/>
            <person name="Muzny D.M."/>
            <person name="Worley K.C."/>
            <person name="Gibbs R.A."/>
        </authorList>
    </citation>
    <scope>NUCLEOTIDE SEQUENCE</scope>
</reference>
<dbReference type="Pfam" id="PF00651">
    <property type="entry name" value="BTB"/>
    <property type="match status" value="1"/>
</dbReference>
<dbReference type="PANTHER" id="PTHR45632">
    <property type="entry name" value="LD33804P"/>
    <property type="match status" value="1"/>
</dbReference>
<organism evidence="4 5">
    <name type="scientific">Strongylocentrotus purpuratus</name>
    <name type="common">Purple sea urchin</name>
    <dbReference type="NCBI Taxonomy" id="7668"/>
    <lineage>
        <taxon>Eukaryota</taxon>
        <taxon>Metazoa</taxon>
        <taxon>Echinodermata</taxon>
        <taxon>Eleutherozoa</taxon>
        <taxon>Echinozoa</taxon>
        <taxon>Echinoidea</taxon>
        <taxon>Euechinoidea</taxon>
        <taxon>Echinacea</taxon>
        <taxon>Camarodonta</taxon>
        <taxon>Echinidea</taxon>
        <taxon>Strongylocentrotidae</taxon>
        <taxon>Strongylocentrotus</taxon>
    </lineage>
</organism>
<sequence>MFIDMDEESKITLTATNKREWPNSTLKALNTFRQSEHSLCDVFLQGEDDMPMEPVPAHRCVLAANSVYFHAMFTSGLAESKQDHREISIRGVNTESLSLIVEFLYVGSCRLPSGTMRRVMDLLAASTMLQVDELSHACSIYLEKCLDSDSALELWLFAESYGVSDLAEPCKRYVQSYFRSISSSQRVLEVDHQDMAALLGLEEVNLGNAANEDTLVELLLRWVTNNPKALDSDLLPVLGKVCWSEASQECKDKFRETLAEISKDSSPESFQAKEVFDTISKSSSLNQSFNRTFFCSVCAIGGLQNSRAGRRCPQTSSMEVADIDTRTGTVLRQWSKPRGFHGRQSTSNINPQYHFLPFRGHLYAFYSFNQDRNLLASANSNRYGNKPDDVLCLSVANIMNANLKVLKTRSLNVESVWWDLIDKHNYALARDEERGVVYLCGCAEQREGTSSKRVFKLDIENNDCSELTSLPFGRSHHRAVVVEGDLFVLGGIDRLLTPLSTVLKYDWKNNAWEEVRSMHEPRIDGAYACVDGRIYASGGSTSKVRSRNVEVYNPSLNIWTTLSPLSVPRVNHAWTRCCGNVSLCYGRSVVFRRKRWCQERPKNGGEVQHHRRLLGGCLGDGRVQMGDDSFHPLEQ</sequence>
<dbReference type="SUPFAM" id="SSF54695">
    <property type="entry name" value="POZ domain"/>
    <property type="match status" value="1"/>
</dbReference>
<dbReference type="Gene3D" id="3.30.710.10">
    <property type="entry name" value="Potassium Channel Kv1.1, Chain A"/>
    <property type="match status" value="1"/>
</dbReference>
<reference evidence="4" key="2">
    <citation type="submission" date="2021-01" db="UniProtKB">
        <authorList>
            <consortium name="EnsemblMetazoa"/>
        </authorList>
    </citation>
    <scope>IDENTIFICATION</scope>
</reference>
<dbReference type="GeneID" id="589010"/>
<dbReference type="InterPro" id="IPR015915">
    <property type="entry name" value="Kelch-typ_b-propeller"/>
</dbReference>
<dbReference type="PANTHER" id="PTHR45632:SF3">
    <property type="entry name" value="KELCH-LIKE PROTEIN 32"/>
    <property type="match status" value="1"/>
</dbReference>
<dbReference type="PROSITE" id="PS50097">
    <property type="entry name" value="BTB"/>
    <property type="match status" value="1"/>
</dbReference>
<evidence type="ECO:0000256" key="1">
    <source>
        <dbReference type="ARBA" id="ARBA00022441"/>
    </source>
</evidence>
<dbReference type="PIRSF" id="PIRSF037037">
    <property type="entry name" value="Kelch-like_protein_gigaxonin"/>
    <property type="match status" value="1"/>
</dbReference>
<keyword evidence="1" id="KW-0880">Kelch repeat</keyword>
<dbReference type="InterPro" id="IPR011333">
    <property type="entry name" value="SKP1/BTB/POZ_sf"/>
</dbReference>
<evidence type="ECO:0000259" key="3">
    <source>
        <dbReference type="PROSITE" id="PS50097"/>
    </source>
</evidence>
<dbReference type="InParanoid" id="A0A7M7NQI1"/>
<protein>
    <recommendedName>
        <fullName evidence="3">BTB domain-containing protein</fullName>
    </recommendedName>
</protein>
<feature type="domain" description="BTB" evidence="3">
    <location>
        <begin position="40"/>
        <end position="113"/>
    </location>
</feature>
<dbReference type="Pfam" id="PF01344">
    <property type="entry name" value="Kelch_1"/>
    <property type="match status" value="2"/>
</dbReference>
<dbReference type="SMART" id="SM00225">
    <property type="entry name" value="BTB"/>
    <property type="match status" value="1"/>
</dbReference>
<dbReference type="KEGG" id="spu:589010"/>
<name>A0A7M7NQI1_STRPU</name>
<dbReference type="Gene3D" id="1.25.40.420">
    <property type="match status" value="1"/>
</dbReference>
<keyword evidence="5" id="KW-1185">Reference proteome</keyword>
<proteinExistence type="predicted"/>
<dbReference type="InterPro" id="IPR006652">
    <property type="entry name" value="Kelch_1"/>
</dbReference>
<dbReference type="SMART" id="SM00875">
    <property type="entry name" value="BACK"/>
    <property type="match status" value="1"/>
</dbReference>
<evidence type="ECO:0000313" key="4">
    <source>
        <dbReference type="EnsemblMetazoa" id="XP_030840178"/>
    </source>
</evidence>
<evidence type="ECO:0000256" key="2">
    <source>
        <dbReference type="ARBA" id="ARBA00022737"/>
    </source>
</evidence>
<dbReference type="OrthoDB" id="45365at2759"/>
<keyword evidence="2" id="KW-0677">Repeat</keyword>
<dbReference type="OMA" id="NIMNANL"/>
<dbReference type="SUPFAM" id="SSF117281">
    <property type="entry name" value="Kelch motif"/>
    <property type="match status" value="1"/>
</dbReference>
<evidence type="ECO:0000313" key="5">
    <source>
        <dbReference type="Proteomes" id="UP000007110"/>
    </source>
</evidence>
<dbReference type="InterPro" id="IPR000210">
    <property type="entry name" value="BTB/POZ_dom"/>
</dbReference>
<dbReference type="Proteomes" id="UP000007110">
    <property type="component" value="Unassembled WGS sequence"/>
</dbReference>
<dbReference type="RefSeq" id="XP_030840178.1">
    <property type="nucleotide sequence ID" value="XM_030984318.1"/>
</dbReference>
<dbReference type="SMART" id="SM00612">
    <property type="entry name" value="Kelch"/>
    <property type="match status" value="3"/>
</dbReference>
<accession>A0A7M7NQI1</accession>
<dbReference type="EnsemblMetazoa" id="XM_030984318">
    <property type="protein sequence ID" value="XP_030840178"/>
    <property type="gene ID" value="LOC589010"/>
</dbReference>
<dbReference type="AlphaFoldDB" id="A0A7M7NQI1"/>
<dbReference type="InterPro" id="IPR011705">
    <property type="entry name" value="BACK"/>
</dbReference>
<dbReference type="InterPro" id="IPR017096">
    <property type="entry name" value="BTB-kelch_protein"/>
</dbReference>
<dbReference type="Gene3D" id="2.120.10.80">
    <property type="entry name" value="Kelch-type beta propeller"/>
    <property type="match status" value="1"/>
</dbReference>
<dbReference type="Pfam" id="PF07707">
    <property type="entry name" value="BACK"/>
    <property type="match status" value="1"/>
</dbReference>